<comment type="pathway">
    <text evidence="1">Cofactor biosynthesis; thiamine diphosphate biosynthesis.</text>
</comment>
<sequence length="198" mass="22884">MSHIFIAITEYENLDSDDMTHYLKIESMIDFLMIRTPMSHKDLVNWINGLIHSGFSRNKIIIHSNIAVLEQCHLQAIHFSESDVRVNSFKHTHPIIQISMSTHHEQSIKQAQARHLDFILFSHIFKTNSKPDQPPRTKTEIDKALQHHIPIIALGGVNEQTLNYLPKGFDGIAGITIFRRKSIASIAVLRERWNEYQI</sequence>
<dbReference type="InterPro" id="IPR022998">
    <property type="entry name" value="ThiamineP_synth_TenI"/>
</dbReference>
<evidence type="ECO:0000313" key="4">
    <source>
        <dbReference type="EMBL" id="UQW81612.1"/>
    </source>
</evidence>
<organism evidence="4 5">
    <name type="scientific">Staphylococcus edaphicus</name>
    <dbReference type="NCBI Taxonomy" id="1955013"/>
    <lineage>
        <taxon>Bacteria</taxon>
        <taxon>Bacillati</taxon>
        <taxon>Bacillota</taxon>
        <taxon>Bacilli</taxon>
        <taxon>Bacillales</taxon>
        <taxon>Staphylococcaceae</taxon>
        <taxon>Staphylococcus</taxon>
    </lineage>
</organism>
<dbReference type="PANTHER" id="PTHR20857">
    <property type="entry name" value="THIAMINE-PHOSPHATE PYROPHOSPHORYLASE"/>
    <property type="match status" value="1"/>
</dbReference>
<keyword evidence="5" id="KW-1185">Reference proteome</keyword>
<dbReference type="SUPFAM" id="SSF51391">
    <property type="entry name" value="Thiamin phosphate synthase"/>
    <property type="match status" value="1"/>
</dbReference>
<dbReference type="PANTHER" id="PTHR20857:SF23">
    <property type="entry name" value="THIAMINE BIOSYNTHETIC BIFUNCTIONAL ENZYME"/>
    <property type="match status" value="1"/>
</dbReference>
<dbReference type="Pfam" id="PF02581">
    <property type="entry name" value="TMP-TENI"/>
    <property type="match status" value="1"/>
</dbReference>
<evidence type="ECO:0000313" key="5">
    <source>
        <dbReference type="Proteomes" id="UP001056588"/>
    </source>
</evidence>
<dbReference type="EMBL" id="CP093217">
    <property type="protein sequence ID" value="UQW81612.1"/>
    <property type="molecule type" value="Genomic_DNA"/>
</dbReference>
<dbReference type="Gene3D" id="3.20.20.70">
    <property type="entry name" value="Aldolase class I"/>
    <property type="match status" value="1"/>
</dbReference>
<proteinExistence type="predicted"/>
<dbReference type="RefSeq" id="WP_238597592.1">
    <property type="nucleotide sequence ID" value="NZ_CP093217.1"/>
</dbReference>
<name>A0ABY4QC75_9STAP</name>
<reference evidence="4" key="1">
    <citation type="submission" date="2022-03" db="EMBL/GenBank/DDBJ databases">
        <title>Complete Genome Sequence of Staphylococcus edaphicus strain CCM 8731.</title>
        <authorList>
            <person name="Rimmer C.O."/>
            <person name="Thomas J.C."/>
        </authorList>
    </citation>
    <scope>NUCLEOTIDE SEQUENCE</scope>
    <source>
        <strain evidence="4">CCM 8731</strain>
    </source>
</reference>
<dbReference type="InterPro" id="IPR013785">
    <property type="entry name" value="Aldolase_TIM"/>
</dbReference>
<protein>
    <submittedName>
        <fullName evidence="4">Thiamine phosphate synthase</fullName>
    </submittedName>
</protein>
<evidence type="ECO:0000259" key="3">
    <source>
        <dbReference type="Pfam" id="PF02581"/>
    </source>
</evidence>
<dbReference type="CDD" id="cd00564">
    <property type="entry name" value="TMP_TenI"/>
    <property type="match status" value="1"/>
</dbReference>
<evidence type="ECO:0000256" key="1">
    <source>
        <dbReference type="ARBA" id="ARBA00004948"/>
    </source>
</evidence>
<accession>A0ABY4QC75</accession>
<evidence type="ECO:0000256" key="2">
    <source>
        <dbReference type="ARBA" id="ARBA00022977"/>
    </source>
</evidence>
<dbReference type="InterPro" id="IPR036206">
    <property type="entry name" value="ThiamineP_synth_sf"/>
</dbReference>
<gene>
    <name evidence="4" type="ORF">MNY58_00360</name>
</gene>
<keyword evidence="2" id="KW-0784">Thiamine biosynthesis</keyword>
<dbReference type="Proteomes" id="UP001056588">
    <property type="component" value="Chromosome"/>
</dbReference>
<feature type="domain" description="Thiamine phosphate synthase/TenI" evidence="3">
    <location>
        <begin position="59"/>
        <end position="175"/>
    </location>
</feature>